<dbReference type="EMBL" id="RKHL01000001">
    <property type="protein sequence ID" value="ROR82405.1"/>
    <property type="molecule type" value="Genomic_DNA"/>
</dbReference>
<keyword evidence="3 5" id="KW-1133">Transmembrane helix</keyword>
<proteinExistence type="predicted"/>
<dbReference type="InterPro" id="IPR010432">
    <property type="entry name" value="RDD"/>
</dbReference>
<feature type="transmembrane region" description="Helical" evidence="5">
    <location>
        <begin position="46"/>
        <end position="69"/>
    </location>
</feature>
<evidence type="ECO:0000256" key="5">
    <source>
        <dbReference type="SAM" id="Phobius"/>
    </source>
</evidence>
<name>A0A3N2C4G7_9MICO</name>
<dbReference type="PANTHER" id="PTHR38480">
    <property type="entry name" value="SLR0254 PROTEIN"/>
    <property type="match status" value="1"/>
</dbReference>
<evidence type="ECO:0000256" key="4">
    <source>
        <dbReference type="ARBA" id="ARBA00023136"/>
    </source>
</evidence>
<comment type="caution">
    <text evidence="7">The sequence shown here is derived from an EMBL/GenBank/DDBJ whole genome shotgun (WGS) entry which is preliminary data.</text>
</comment>
<protein>
    <submittedName>
        <fullName evidence="7">Putative RDD family membrane protein YckC</fullName>
    </submittedName>
</protein>
<dbReference type="GO" id="GO:0016020">
    <property type="term" value="C:membrane"/>
    <property type="evidence" value="ECO:0007669"/>
    <property type="project" value="UniProtKB-SubCell"/>
</dbReference>
<gene>
    <name evidence="7" type="ORF">EDD42_2495</name>
</gene>
<feature type="domain" description="RDD" evidence="6">
    <location>
        <begin position="38"/>
        <end position="166"/>
    </location>
</feature>
<dbReference type="AlphaFoldDB" id="A0A3N2C4G7"/>
<feature type="transmembrane region" description="Helical" evidence="5">
    <location>
        <begin position="75"/>
        <end position="97"/>
    </location>
</feature>
<dbReference type="Pfam" id="PF06271">
    <property type="entry name" value="RDD"/>
    <property type="match status" value="1"/>
</dbReference>
<keyword evidence="4 5" id="KW-0472">Membrane</keyword>
<evidence type="ECO:0000313" key="8">
    <source>
        <dbReference type="Proteomes" id="UP000266915"/>
    </source>
</evidence>
<dbReference type="Proteomes" id="UP000266915">
    <property type="component" value="Unassembled WGS sequence"/>
</dbReference>
<keyword evidence="8" id="KW-1185">Reference proteome</keyword>
<accession>A0A3N2C4G7</accession>
<comment type="subcellular location">
    <subcellularLocation>
        <location evidence="1">Membrane</location>
        <topology evidence="1">Multi-pass membrane protein</topology>
    </subcellularLocation>
</comment>
<evidence type="ECO:0000313" key="7">
    <source>
        <dbReference type="EMBL" id="ROR82405.1"/>
    </source>
</evidence>
<evidence type="ECO:0000259" key="6">
    <source>
        <dbReference type="Pfam" id="PF06271"/>
    </source>
</evidence>
<reference evidence="7 8" key="1">
    <citation type="submission" date="2018-11" db="EMBL/GenBank/DDBJ databases">
        <title>Sequencing the genomes of 1000 actinobacteria strains.</title>
        <authorList>
            <person name="Klenk H.-P."/>
        </authorList>
    </citation>
    <scope>NUCLEOTIDE SEQUENCE [LARGE SCALE GENOMIC DNA]</scope>
    <source>
        <strain evidence="7 8">DSM 14012</strain>
    </source>
</reference>
<evidence type="ECO:0000256" key="2">
    <source>
        <dbReference type="ARBA" id="ARBA00022692"/>
    </source>
</evidence>
<keyword evidence="2 5" id="KW-0812">Transmembrane</keyword>
<sequence length="289" mass="30978">MEHMSEPARVPLHETTLDDGTELITGEAVALDVRPTGFILRAAGAIIDYVVSILVFVGLMLAMFSWILSGVAMDTAMFTAIVLGLTVLCLVVLPAAVEIATRGRSLGRLVVGARIVRDDGGAPGFRHAFIRALTGYFEIYATAGGIAALTGLLSARSKRLGDVLAGTYSQRERLPRVVEPVAMIPPQLAAWAGGADVARLPDPLARRVTQFLKQAGSLTPATRTRLAAELAAEVSRFVSPLPIAPPEAFLVGVSVIRREREYQAQLAARQRLSLLQPVLSGQPHRFPDR</sequence>
<organism evidence="7 8">
    <name type="scientific">Plantibacter flavus</name>
    <dbReference type="NCBI Taxonomy" id="150123"/>
    <lineage>
        <taxon>Bacteria</taxon>
        <taxon>Bacillati</taxon>
        <taxon>Actinomycetota</taxon>
        <taxon>Actinomycetes</taxon>
        <taxon>Micrococcales</taxon>
        <taxon>Microbacteriaceae</taxon>
        <taxon>Plantibacter</taxon>
    </lineage>
</organism>
<evidence type="ECO:0000256" key="1">
    <source>
        <dbReference type="ARBA" id="ARBA00004141"/>
    </source>
</evidence>
<dbReference type="PANTHER" id="PTHR38480:SF1">
    <property type="entry name" value="SLR0254 PROTEIN"/>
    <property type="match status" value="1"/>
</dbReference>
<evidence type="ECO:0000256" key="3">
    <source>
        <dbReference type="ARBA" id="ARBA00022989"/>
    </source>
</evidence>